<feature type="compositionally biased region" description="Low complexity" evidence="1">
    <location>
        <begin position="66"/>
        <end position="79"/>
    </location>
</feature>
<dbReference type="EMBL" id="GG745359">
    <property type="protein sequence ID" value="KNE69157.1"/>
    <property type="molecule type" value="Genomic_DNA"/>
</dbReference>
<dbReference type="AlphaFoldDB" id="A0A0L0T364"/>
<gene>
    <name evidence="2" type="ORF">AMAG_19968</name>
</gene>
<sequence length="146" mass="15409">MDHLRGVSPNPPAAAAPESPARRSPPPMMQQRVGTPARTPSPGGGVPRAYRQPRSVGDSAPVRSMSLPRSAAAVEAAAEVPPPLPRMIQAPPRSQSPGSLIRQQCGPTSTPWTAPAGSTRPHHTSNRHDPPVPPRATRGMERKPQT</sequence>
<reference evidence="3" key="2">
    <citation type="submission" date="2009-11" db="EMBL/GenBank/DDBJ databases">
        <title>The Genome Sequence of Allomyces macrogynus strain ATCC 38327.</title>
        <authorList>
            <consortium name="The Broad Institute Genome Sequencing Platform"/>
            <person name="Russ C."/>
            <person name="Cuomo C."/>
            <person name="Shea T."/>
            <person name="Young S.K."/>
            <person name="Zeng Q."/>
            <person name="Koehrsen M."/>
            <person name="Haas B."/>
            <person name="Borodovsky M."/>
            <person name="Guigo R."/>
            <person name="Alvarado L."/>
            <person name="Berlin A."/>
            <person name="Borenstein D."/>
            <person name="Chen Z."/>
            <person name="Engels R."/>
            <person name="Freedman E."/>
            <person name="Gellesch M."/>
            <person name="Goldberg J."/>
            <person name="Griggs A."/>
            <person name="Gujja S."/>
            <person name="Heiman D."/>
            <person name="Hepburn T."/>
            <person name="Howarth C."/>
            <person name="Jen D."/>
            <person name="Larson L."/>
            <person name="Lewis B."/>
            <person name="Mehta T."/>
            <person name="Park D."/>
            <person name="Pearson M."/>
            <person name="Roberts A."/>
            <person name="Saif S."/>
            <person name="Shenoy N."/>
            <person name="Sisk P."/>
            <person name="Stolte C."/>
            <person name="Sykes S."/>
            <person name="Walk T."/>
            <person name="White J."/>
            <person name="Yandava C."/>
            <person name="Burger G."/>
            <person name="Gray M.W."/>
            <person name="Holland P.W.H."/>
            <person name="King N."/>
            <person name="Lang F.B.F."/>
            <person name="Roger A.J."/>
            <person name="Ruiz-Trillo I."/>
            <person name="Lander E."/>
            <person name="Nusbaum C."/>
        </authorList>
    </citation>
    <scope>NUCLEOTIDE SEQUENCE [LARGE SCALE GENOMIC DNA]</scope>
    <source>
        <strain evidence="3">ATCC 38327</strain>
    </source>
</reference>
<evidence type="ECO:0000313" key="3">
    <source>
        <dbReference type="Proteomes" id="UP000054350"/>
    </source>
</evidence>
<reference evidence="2 3" key="1">
    <citation type="submission" date="2009-11" db="EMBL/GenBank/DDBJ databases">
        <title>Annotation of Allomyces macrogynus ATCC 38327.</title>
        <authorList>
            <consortium name="The Broad Institute Genome Sequencing Platform"/>
            <person name="Russ C."/>
            <person name="Cuomo C."/>
            <person name="Burger G."/>
            <person name="Gray M.W."/>
            <person name="Holland P.W.H."/>
            <person name="King N."/>
            <person name="Lang F.B.F."/>
            <person name="Roger A.J."/>
            <person name="Ruiz-Trillo I."/>
            <person name="Young S.K."/>
            <person name="Zeng Q."/>
            <person name="Gargeya S."/>
            <person name="Fitzgerald M."/>
            <person name="Haas B."/>
            <person name="Abouelleil A."/>
            <person name="Alvarado L."/>
            <person name="Arachchi H.M."/>
            <person name="Berlin A."/>
            <person name="Chapman S.B."/>
            <person name="Gearin G."/>
            <person name="Goldberg J."/>
            <person name="Griggs A."/>
            <person name="Gujja S."/>
            <person name="Hansen M."/>
            <person name="Heiman D."/>
            <person name="Howarth C."/>
            <person name="Larimer J."/>
            <person name="Lui A."/>
            <person name="MacDonald P.J.P."/>
            <person name="McCowen C."/>
            <person name="Montmayeur A."/>
            <person name="Murphy C."/>
            <person name="Neiman D."/>
            <person name="Pearson M."/>
            <person name="Priest M."/>
            <person name="Roberts A."/>
            <person name="Saif S."/>
            <person name="Shea T."/>
            <person name="Sisk P."/>
            <person name="Stolte C."/>
            <person name="Sykes S."/>
            <person name="Wortman J."/>
            <person name="Nusbaum C."/>
            <person name="Birren B."/>
        </authorList>
    </citation>
    <scope>NUCLEOTIDE SEQUENCE [LARGE SCALE GENOMIC DNA]</scope>
    <source>
        <strain evidence="2 3">ATCC 38327</strain>
    </source>
</reference>
<evidence type="ECO:0000256" key="1">
    <source>
        <dbReference type="SAM" id="MobiDB-lite"/>
    </source>
</evidence>
<name>A0A0L0T364_ALLM3</name>
<accession>A0A0L0T364</accession>
<feature type="region of interest" description="Disordered" evidence="1">
    <location>
        <begin position="1"/>
        <end position="146"/>
    </location>
</feature>
<proteinExistence type="predicted"/>
<feature type="compositionally biased region" description="Polar residues" evidence="1">
    <location>
        <begin position="92"/>
        <end position="112"/>
    </location>
</feature>
<organism evidence="2 3">
    <name type="scientific">Allomyces macrogynus (strain ATCC 38327)</name>
    <name type="common">Allomyces javanicus var. macrogynus</name>
    <dbReference type="NCBI Taxonomy" id="578462"/>
    <lineage>
        <taxon>Eukaryota</taxon>
        <taxon>Fungi</taxon>
        <taxon>Fungi incertae sedis</taxon>
        <taxon>Blastocladiomycota</taxon>
        <taxon>Blastocladiomycetes</taxon>
        <taxon>Blastocladiales</taxon>
        <taxon>Blastocladiaceae</taxon>
        <taxon>Allomyces</taxon>
    </lineage>
</organism>
<dbReference type="Proteomes" id="UP000054350">
    <property type="component" value="Unassembled WGS sequence"/>
</dbReference>
<dbReference type="VEuPathDB" id="FungiDB:AMAG_19968"/>
<evidence type="ECO:0000313" key="2">
    <source>
        <dbReference type="EMBL" id="KNE69157.1"/>
    </source>
</evidence>
<keyword evidence="3" id="KW-1185">Reference proteome</keyword>
<protein>
    <submittedName>
        <fullName evidence="2">Uncharacterized protein</fullName>
    </submittedName>
</protein>